<sequence length="113" mass="13027">MTSDLRQKHCASCEGIGQALSREQIDNLLPQLDRKWEVRDDHKEIKRSFSFANFYETMAFVNAIAWIANGENHHPDLEIGYNYCHIRFMTHALKGLTLNDFICAAKVDALLDE</sequence>
<name>A0A0W0Z9W7_LEGSP</name>
<dbReference type="GO" id="GO:0006729">
    <property type="term" value="P:tetrahydrobiopterin biosynthetic process"/>
    <property type="evidence" value="ECO:0007669"/>
    <property type="project" value="InterPro"/>
</dbReference>
<evidence type="ECO:0000256" key="4">
    <source>
        <dbReference type="HAMAP-Rule" id="MF_00434"/>
    </source>
</evidence>
<comment type="caution">
    <text evidence="5">The sequence shown here is derived from an EMBL/GenBank/DDBJ whole genome shotgun (WGS) entry which is preliminary data.</text>
</comment>
<dbReference type="EC" id="4.2.1.96" evidence="4"/>
<dbReference type="Gene3D" id="3.30.1360.20">
    <property type="entry name" value="Transcriptional coactivator/pterin dehydratase"/>
    <property type="match status" value="1"/>
</dbReference>
<evidence type="ECO:0000256" key="2">
    <source>
        <dbReference type="ARBA" id="ARBA00006472"/>
    </source>
</evidence>
<comment type="similarity">
    <text evidence="2 4">Belongs to the pterin-4-alpha-carbinolamine dehydratase family.</text>
</comment>
<dbReference type="SUPFAM" id="SSF55248">
    <property type="entry name" value="PCD-like"/>
    <property type="match status" value="1"/>
</dbReference>
<evidence type="ECO:0000313" key="6">
    <source>
        <dbReference type="Proteomes" id="UP000054877"/>
    </source>
</evidence>
<keyword evidence="3 4" id="KW-0456">Lyase</keyword>
<dbReference type="InterPro" id="IPR001533">
    <property type="entry name" value="Pterin_deHydtase"/>
</dbReference>
<organism evidence="5 6">
    <name type="scientific">Legionella spiritensis</name>
    <dbReference type="NCBI Taxonomy" id="452"/>
    <lineage>
        <taxon>Bacteria</taxon>
        <taxon>Pseudomonadati</taxon>
        <taxon>Pseudomonadota</taxon>
        <taxon>Gammaproteobacteria</taxon>
        <taxon>Legionellales</taxon>
        <taxon>Legionellaceae</taxon>
        <taxon>Legionella</taxon>
    </lineage>
</organism>
<dbReference type="OrthoDB" id="5294615at2"/>
<dbReference type="Proteomes" id="UP000054877">
    <property type="component" value="Unassembled WGS sequence"/>
</dbReference>
<dbReference type="HAMAP" id="MF_00434">
    <property type="entry name" value="Pterin_4_alpha"/>
    <property type="match status" value="1"/>
</dbReference>
<dbReference type="PANTHER" id="PTHR12599">
    <property type="entry name" value="PTERIN-4-ALPHA-CARBINOLAMINE DEHYDRATASE"/>
    <property type="match status" value="1"/>
</dbReference>
<gene>
    <name evidence="5" type="primary">phs</name>
    <name evidence="5" type="ORF">Lspi_0422</name>
</gene>
<keyword evidence="6" id="KW-1185">Reference proteome</keyword>
<dbReference type="NCBIfam" id="NF002019">
    <property type="entry name" value="PRK00823.1-4"/>
    <property type="match status" value="1"/>
</dbReference>
<protein>
    <recommendedName>
        <fullName evidence="4">Putative pterin-4-alpha-carbinolamine dehydratase</fullName>
        <shortName evidence="4">PHS</shortName>
        <ecNumber evidence="4">4.2.1.96</ecNumber>
    </recommendedName>
    <alternativeName>
        <fullName evidence="4">4-alpha-hydroxy-tetrahydropterin dehydratase</fullName>
    </alternativeName>
    <alternativeName>
        <fullName evidence="4">Pterin carbinolamine dehydratase</fullName>
        <shortName evidence="4">PCD</shortName>
    </alternativeName>
</protein>
<dbReference type="AlphaFoldDB" id="A0A0W0Z9W7"/>
<dbReference type="CDD" id="cd00913">
    <property type="entry name" value="PCD_DCoH_subfamily_a"/>
    <property type="match status" value="1"/>
</dbReference>
<dbReference type="GO" id="GO:0008124">
    <property type="term" value="F:4-alpha-hydroxytetrahydrobiopterin dehydratase activity"/>
    <property type="evidence" value="ECO:0007669"/>
    <property type="project" value="UniProtKB-UniRule"/>
</dbReference>
<dbReference type="RefSeq" id="WP_058482363.1">
    <property type="nucleotide sequence ID" value="NZ_CAAAII010000003.1"/>
</dbReference>
<dbReference type="PATRIC" id="fig|452.5.peg.460"/>
<dbReference type="EMBL" id="LNYX01000005">
    <property type="protein sequence ID" value="KTD65710.1"/>
    <property type="molecule type" value="Genomic_DNA"/>
</dbReference>
<reference evidence="5 6" key="1">
    <citation type="submission" date="2015-11" db="EMBL/GenBank/DDBJ databases">
        <title>Genomic analysis of 38 Legionella species identifies large and diverse effector repertoires.</title>
        <authorList>
            <person name="Burstein D."/>
            <person name="Amaro F."/>
            <person name="Zusman T."/>
            <person name="Lifshitz Z."/>
            <person name="Cohen O."/>
            <person name="Gilbert J.A."/>
            <person name="Pupko T."/>
            <person name="Shuman H.A."/>
            <person name="Segal G."/>
        </authorList>
    </citation>
    <scope>NUCLEOTIDE SEQUENCE [LARGE SCALE GENOMIC DNA]</scope>
    <source>
        <strain evidence="5 6">Mt.St.Helens-9</strain>
    </source>
</reference>
<accession>A0A0W0Z9W7</accession>
<evidence type="ECO:0000256" key="1">
    <source>
        <dbReference type="ARBA" id="ARBA00001554"/>
    </source>
</evidence>
<comment type="catalytic activity">
    <reaction evidence="1 4">
        <text>(4aS,6R)-4a-hydroxy-L-erythro-5,6,7,8-tetrahydrobiopterin = (6R)-L-erythro-6,7-dihydrobiopterin + H2O</text>
        <dbReference type="Rhea" id="RHEA:11920"/>
        <dbReference type="ChEBI" id="CHEBI:15377"/>
        <dbReference type="ChEBI" id="CHEBI:15642"/>
        <dbReference type="ChEBI" id="CHEBI:43120"/>
        <dbReference type="EC" id="4.2.1.96"/>
    </reaction>
</comment>
<dbReference type="Pfam" id="PF01329">
    <property type="entry name" value="Pterin_4a"/>
    <property type="match status" value="1"/>
</dbReference>
<proteinExistence type="inferred from homology"/>
<evidence type="ECO:0000313" key="5">
    <source>
        <dbReference type="EMBL" id="KTD65710.1"/>
    </source>
</evidence>
<dbReference type="InterPro" id="IPR036428">
    <property type="entry name" value="PCD_sf"/>
</dbReference>
<evidence type="ECO:0000256" key="3">
    <source>
        <dbReference type="ARBA" id="ARBA00023239"/>
    </source>
</evidence>
<dbReference type="STRING" id="452.Lspi_0422"/>
<dbReference type="PANTHER" id="PTHR12599:SF0">
    <property type="entry name" value="PTERIN-4-ALPHA-CARBINOLAMINE DEHYDRATASE"/>
    <property type="match status" value="1"/>
</dbReference>